<evidence type="ECO:0000256" key="2">
    <source>
        <dbReference type="ARBA" id="ARBA00022761"/>
    </source>
</evidence>
<feature type="signal peptide" evidence="7">
    <location>
        <begin position="1"/>
        <end position="27"/>
    </location>
</feature>
<evidence type="ECO:0000313" key="9">
    <source>
        <dbReference type="EMBL" id="KEH22779.1"/>
    </source>
</evidence>
<dbReference type="AlphaFoldDB" id="A0A072TZ54"/>
<reference evidence="9 12" key="2">
    <citation type="journal article" date="2014" name="BMC Genomics">
        <title>An improved genome release (version Mt4.0) for the model legume Medicago truncatula.</title>
        <authorList>
            <person name="Tang H."/>
            <person name="Krishnakumar V."/>
            <person name="Bidwell S."/>
            <person name="Rosen B."/>
            <person name="Chan A."/>
            <person name="Zhou S."/>
            <person name="Gentzbittel L."/>
            <person name="Childs K.L."/>
            <person name="Yandell M."/>
            <person name="Gundlach H."/>
            <person name="Mayer K.F."/>
            <person name="Schwartz D.C."/>
            <person name="Town C.D."/>
        </authorList>
    </citation>
    <scope>GENOME REANNOTATION</scope>
    <source>
        <strain evidence="9">A17</strain>
        <strain evidence="11 12">cv. Jemalong A17</strain>
    </source>
</reference>
<dbReference type="KEGG" id="mtr:25498392"/>
<dbReference type="InterPro" id="IPR012512">
    <property type="entry name" value="Albumin_I"/>
</dbReference>
<feature type="domain" description="Albumin I chain a" evidence="8">
    <location>
        <begin position="76"/>
        <end position="117"/>
    </location>
</feature>
<dbReference type="HOGENOM" id="CLU_142503_0_0_1"/>
<dbReference type="Pfam" id="PF16720">
    <property type="entry name" value="Albumin_I_a"/>
    <property type="match status" value="1"/>
</dbReference>
<dbReference type="Pfam" id="PF08027">
    <property type="entry name" value="Albumin_I"/>
    <property type="match status" value="1"/>
</dbReference>
<dbReference type="GO" id="GO:0090729">
    <property type="term" value="F:toxin activity"/>
    <property type="evidence" value="ECO:0007669"/>
    <property type="project" value="UniProtKB-KW"/>
</dbReference>
<keyword evidence="1" id="KW-0800">Toxin</keyword>
<evidence type="ECO:0000256" key="5">
    <source>
        <dbReference type="ARBA" id="ARBA00023157"/>
    </source>
</evidence>
<keyword evidence="2" id="KW-0758">Storage protein</keyword>
<protein>
    <submittedName>
        <fullName evidence="9 10">Albumin I</fullName>
    </submittedName>
</protein>
<keyword evidence="5" id="KW-1015">Disulfide bond</keyword>
<evidence type="ECO:0000256" key="3">
    <source>
        <dbReference type="ARBA" id="ARBA00022854"/>
    </source>
</evidence>
<keyword evidence="12" id="KW-1185">Reference proteome</keyword>
<reference evidence="11" key="3">
    <citation type="submission" date="2015-04" db="UniProtKB">
        <authorList>
            <consortium name="EnsemblPlants"/>
        </authorList>
    </citation>
    <scope>IDENTIFICATION</scope>
    <source>
        <strain evidence="11">cv. Jemalong A17</strain>
    </source>
</reference>
<name>A0A072TZ54_MEDTR</name>
<evidence type="ECO:0000313" key="11">
    <source>
        <dbReference type="EnsemblPlants" id="KEH22779"/>
    </source>
</evidence>
<dbReference type="Proteomes" id="UP000002051">
    <property type="component" value="Unassembled WGS sequence"/>
</dbReference>
<dbReference type="Gramene" id="rna40363">
    <property type="protein sequence ID" value="RHN45933.1"/>
    <property type="gene ID" value="gene40363"/>
</dbReference>
<evidence type="ECO:0000313" key="13">
    <source>
        <dbReference type="Proteomes" id="UP000265566"/>
    </source>
</evidence>
<feature type="chain" id="PRO_5014499133" evidence="7">
    <location>
        <begin position="28"/>
        <end position="139"/>
    </location>
</feature>
<dbReference type="GO" id="GO:0045735">
    <property type="term" value="F:nutrient reservoir activity"/>
    <property type="evidence" value="ECO:0007669"/>
    <property type="project" value="UniProtKB-KW"/>
</dbReference>
<comment type="function">
    <text evidence="6">PA1b binds to basic 7S globulin (BG) and stimulates its phosphorylation activity. Involved in the signal transduction system to regulate the growth and differentiation as a hormone peptide. Toxic to various insects through binding to a high affinity binding site in the insect gut.</text>
</comment>
<reference evidence="9 12" key="1">
    <citation type="journal article" date="2011" name="Nature">
        <title>The Medicago genome provides insight into the evolution of rhizobial symbioses.</title>
        <authorList>
            <person name="Young N.D."/>
            <person name="Debelle F."/>
            <person name="Oldroyd G.E."/>
            <person name="Geurts R."/>
            <person name="Cannon S.B."/>
            <person name="Udvardi M.K."/>
            <person name="Benedito V.A."/>
            <person name="Mayer K.F."/>
            <person name="Gouzy J."/>
            <person name="Schoof H."/>
            <person name="Van de Peer Y."/>
            <person name="Proost S."/>
            <person name="Cook D.R."/>
            <person name="Meyers B.C."/>
            <person name="Spannagl M."/>
            <person name="Cheung F."/>
            <person name="De Mita S."/>
            <person name="Krishnakumar V."/>
            <person name="Gundlach H."/>
            <person name="Zhou S."/>
            <person name="Mudge J."/>
            <person name="Bharti A.K."/>
            <person name="Murray J.D."/>
            <person name="Naoumkina M.A."/>
            <person name="Rosen B."/>
            <person name="Silverstein K.A."/>
            <person name="Tang H."/>
            <person name="Rombauts S."/>
            <person name="Zhao P.X."/>
            <person name="Zhou P."/>
            <person name="Barbe V."/>
            <person name="Bardou P."/>
            <person name="Bechner M."/>
            <person name="Bellec A."/>
            <person name="Berger A."/>
            <person name="Berges H."/>
            <person name="Bidwell S."/>
            <person name="Bisseling T."/>
            <person name="Choisne N."/>
            <person name="Couloux A."/>
            <person name="Denny R."/>
            <person name="Deshpande S."/>
            <person name="Dai X."/>
            <person name="Doyle J.J."/>
            <person name="Dudez A.M."/>
            <person name="Farmer A.D."/>
            <person name="Fouteau S."/>
            <person name="Franken C."/>
            <person name="Gibelin C."/>
            <person name="Gish J."/>
            <person name="Goldstein S."/>
            <person name="Gonzalez A.J."/>
            <person name="Green P.J."/>
            <person name="Hallab A."/>
            <person name="Hartog M."/>
            <person name="Hua A."/>
            <person name="Humphray S.J."/>
            <person name="Jeong D.H."/>
            <person name="Jing Y."/>
            <person name="Jocker A."/>
            <person name="Kenton S.M."/>
            <person name="Kim D.J."/>
            <person name="Klee K."/>
            <person name="Lai H."/>
            <person name="Lang C."/>
            <person name="Lin S."/>
            <person name="Macmil S.L."/>
            <person name="Magdelenat G."/>
            <person name="Matthews L."/>
            <person name="McCorrison J."/>
            <person name="Monaghan E.L."/>
            <person name="Mun J.H."/>
            <person name="Najar F.Z."/>
            <person name="Nicholson C."/>
            <person name="Noirot C."/>
            <person name="O'Bleness M."/>
            <person name="Paule C.R."/>
            <person name="Poulain J."/>
            <person name="Prion F."/>
            <person name="Qin B."/>
            <person name="Qu C."/>
            <person name="Retzel E.F."/>
            <person name="Riddle C."/>
            <person name="Sallet E."/>
            <person name="Samain S."/>
            <person name="Samson N."/>
            <person name="Sanders I."/>
            <person name="Saurat O."/>
            <person name="Scarpelli C."/>
            <person name="Schiex T."/>
            <person name="Segurens B."/>
            <person name="Severin A.J."/>
            <person name="Sherrier D.J."/>
            <person name="Shi R."/>
            <person name="Sims S."/>
            <person name="Singer S.R."/>
            <person name="Sinharoy S."/>
            <person name="Sterck L."/>
            <person name="Viollet A."/>
            <person name="Wang B.B."/>
            <person name="Wang K."/>
            <person name="Wang M."/>
            <person name="Wang X."/>
            <person name="Warfsmann J."/>
            <person name="Weissenbach J."/>
            <person name="White D.D."/>
            <person name="White J.D."/>
            <person name="Wiley G.B."/>
            <person name="Wincker P."/>
            <person name="Xing Y."/>
            <person name="Yang L."/>
            <person name="Yao Z."/>
            <person name="Ying F."/>
            <person name="Zhai J."/>
            <person name="Zhou L."/>
            <person name="Zuber A."/>
            <person name="Denarie J."/>
            <person name="Dixon R.A."/>
            <person name="May G.D."/>
            <person name="Schwartz D.C."/>
            <person name="Rogers J."/>
            <person name="Quetier F."/>
            <person name="Town C.D."/>
            <person name="Roe B.A."/>
        </authorList>
    </citation>
    <scope>NUCLEOTIDE SEQUENCE [LARGE SCALE GENOMIC DNA]</scope>
    <source>
        <strain evidence="9">A17</strain>
        <strain evidence="11 12">cv. Jemalong A17</strain>
    </source>
</reference>
<dbReference type="EMBL" id="CM001223">
    <property type="protein sequence ID" value="KEH22779.1"/>
    <property type="molecule type" value="Genomic_DNA"/>
</dbReference>
<keyword evidence="4" id="KW-0708">Seed storage protein</keyword>
<evidence type="ECO:0000256" key="7">
    <source>
        <dbReference type="SAM" id="SignalP"/>
    </source>
</evidence>
<dbReference type="Proteomes" id="UP000265566">
    <property type="component" value="Chromosome 7"/>
</dbReference>
<evidence type="ECO:0000313" key="12">
    <source>
        <dbReference type="Proteomes" id="UP000002051"/>
    </source>
</evidence>
<keyword evidence="7" id="KW-0732">Signal</keyword>
<dbReference type="InterPro" id="IPR032000">
    <property type="entry name" value="Albumin_I_a"/>
</dbReference>
<dbReference type="EnsemblPlants" id="KEH22779">
    <property type="protein sequence ID" value="KEH22779"/>
    <property type="gene ID" value="MTR_7g056817"/>
</dbReference>
<accession>A0A072TZ54</accession>
<evidence type="ECO:0000256" key="1">
    <source>
        <dbReference type="ARBA" id="ARBA00022656"/>
    </source>
</evidence>
<reference evidence="10" key="5">
    <citation type="journal article" date="2018" name="Nat. Plants">
        <title>Whole-genome landscape of Medicago truncatula symbiotic genes.</title>
        <authorList>
            <person name="Pecrix Y."/>
            <person name="Gamas P."/>
            <person name="Carrere S."/>
        </authorList>
    </citation>
    <scope>NUCLEOTIDE SEQUENCE</scope>
    <source>
        <tissue evidence="10">Leaves</tissue>
    </source>
</reference>
<gene>
    <name evidence="11" type="primary">25498392</name>
    <name evidence="9" type="ordered locus">MTR_7g056817</name>
    <name evidence="10" type="ORF">MtrunA17_Chr7g0236801</name>
</gene>
<evidence type="ECO:0000256" key="4">
    <source>
        <dbReference type="ARBA" id="ARBA00023129"/>
    </source>
</evidence>
<reference evidence="13" key="4">
    <citation type="journal article" date="2018" name="Nat. Plants">
        <title>Whole-genome landscape of Medicago truncatula symbiotic genes.</title>
        <authorList>
            <person name="Pecrix Y."/>
            <person name="Staton S.E."/>
            <person name="Sallet E."/>
            <person name="Lelandais-Briere C."/>
            <person name="Moreau S."/>
            <person name="Carrere S."/>
            <person name="Blein T."/>
            <person name="Jardinaud M.F."/>
            <person name="Latrasse D."/>
            <person name="Zouine M."/>
            <person name="Zahm M."/>
            <person name="Kreplak J."/>
            <person name="Mayjonade B."/>
            <person name="Satge C."/>
            <person name="Perez M."/>
            <person name="Cauet S."/>
            <person name="Marande W."/>
            <person name="Chantry-Darmon C."/>
            <person name="Lopez-Roques C."/>
            <person name="Bouchez O."/>
            <person name="Berard A."/>
            <person name="Debelle F."/>
            <person name="Munos S."/>
            <person name="Bendahmane A."/>
            <person name="Berges H."/>
            <person name="Niebel A."/>
            <person name="Buitink J."/>
            <person name="Frugier F."/>
            <person name="Benhamed M."/>
            <person name="Crespi M."/>
            <person name="Gouzy J."/>
            <person name="Gamas P."/>
        </authorList>
    </citation>
    <scope>NUCLEOTIDE SEQUENCE [LARGE SCALE GENOMIC DNA]</scope>
    <source>
        <strain evidence="13">cv. Jemalong A17</strain>
    </source>
</reference>
<proteinExistence type="predicted"/>
<dbReference type="EMBL" id="PSQE01000007">
    <property type="protein sequence ID" value="RHN45933.1"/>
    <property type="molecule type" value="Genomic_DNA"/>
</dbReference>
<evidence type="ECO:0000313" key="10">
    <source>
        <dbReference type="EMBL" id="RHN45933.1"/>
    </source>
</evidence>
<evidence type="ECO:0000256" key="6">
    <source>
        <dbReference type="ARBA" id="ARBA00045181"/>
    </source>
</evidence>
<evidence type="ECO:0000259" key="8">
    <source>
        <dbReference type="Pfam" id="PF16720"/>
    </source>
</evidence>
<organism evidence="9 12">
    <name type="scientific">Medicago truncatula</name>
    <name type="common">Barrel medic</name>
    <name type="synonym">Medicago tribuloides</name>
    <dbReference type="NCBI Taxonomy" id="3880"/>
    <lineage>
        <taxon>Eukaryota</taxon>
        <taxon>Viridiplantae</taxon>
        <taxon>Streptophyta</taxon>
        <taxon>Embryophyta</taxon>
        <taxon>Tracheophyta</taxon>
        <taxon>Spermatophyta</taxon>
        <taxon>Magnoliopsida</taxon>
        <taxon>eudicotyledons</taxon>
        <taxon>Gunneridae</taxon>
        <taxon>Pentapetalae</taxon>
        <taxon>rosids</taxon>
        <taxon>fabids</taxon>
        <taxon>Fabales</taxon>
        <taxon>Fabaceae</taxon>
        <taxon>Papilionoideae</taxon>
        <taxon>50 kb inversion clade</taxon>
        <taxon>NPAAA clade</taxon>
        <taxon>Hologalegina</taxon>
        <taxon>IRL clade</taxon>
        <taxon>Trifolieae</taxon>
        <taxon>Medicago</taxon>
    </lineage>
</organism>
<keyword evidence="3" id="KW-0960">Knottin</keyword>
<sequence>MSYAKLTPLALFLFATFLMFPMKKVEAQSCIGFCSVFDSKPLCGSSRCRCNKPLNNPFVGICERRPSTDAIEMEEEHQKFCQSHTDCTERGIGTFCARYPNSDNEYGWCFASSSEAEEYFKIASKYKFTKEFLKMPITA</sequence>